<dbReference type="Pfam" id="PF13561">
    <property type="entry name" value="adh_short_C2"/>
    <property type="match status" value="1"/>
</dbReference>
<evidence type="ECO:0000313" key="4">
    <source>
        <dbReference type="Proteomes" id="UP000569914"/>
    </source>
</evidence>
<organism evidence="3 4">
    <name type="scientific">Microlunatus parietis</name>
    <dbReference type="NCBI Taxonomy" id="682979"/>
    <lineage>
        <taxon>Bacteria</taxon>
        <taxon>Bacillati</taxon>
        <taxon>Actinomycetota</taxon>
        <taxon>Actinomycetes</taxon>
        <taxon>Propionibacteriales</taxon>
        <taxon>Propionibacteriaceae</taxon>
        <taxon>Microlunatus</taxon>
    </lineage>
</organism>
<evidence type="ECO:0000256" key="1">
    <source>
        <dbReference type="ARBA" id="ARBA00006484"/>
    </source>
</evidence>
<dbReference type="RefSeq" id="WP_179756578.1">
    <property type="nucleotide sequence ID" value="NZ_JACCBU010000001.1"/>
</dbReference>
<dbReference type="GO" id="GO:0016491">
    <property type="term" value="F:oxidoreductase activity"/>
    <property type="evidence" value="ECO:0007669"/>
    <property type="project" value="UniProtKB-KW"/>
</dbReference>
<comment type="caution">
    <text evidence="3">The sequence shown here is derived from an EMBL/GenBank/DDBJ whole genome shotgun (WGS) entry which is preliminary data.</text>
</comment>
<name>A0A7Y9ICL2_9ACTN</name>
<gene>
    <name evidence="3" type="ORF">BKA15_005674</name>
</gene>
<evidence type="ECO:0000313" key="3">
    <source>
        <dbReference type="EMBL" id="NYE74345.1"/>
    </source>
</evidence>
<dbReference type="InterPro" id="IPR002347">
    <property type="entry name" value="SDR_fam"/>
</dbReference>
<dbReference type="InterPro" id="IPR036291">
    <property type="entry name" value="NAD(P)-bd_dom_sf"/>
</dbReference>
<reference evidence="3 4" key="1">
    <citation type="submission" date="2020-07" db="EMBL/GenBank/DDBJ databases">
        <title>Sequencing the genomes of 1000 actinobacteria strains.</title>
        <authorList>
            <person name="Klenk H.-P."/>
        </authorList>
    </citation>
    <scope>NUCLEOTIDE SEQUENCE [LARGE SCALE GENOMIC DNA]</scope>
    <source>
        <strain evidence="3 4">DSM 22083</strain>
    </source>
</reference>
<dbReference type="PRINTS" id="PR00081">
    <property type="entry name" value="GDHRDH"/>
</dbReference>
<keyword evidence="4" id="KW-1185">Reference proteome</keyword>
<dbReference type="SUPFAM" id="SSF51735">
    <property type="entry name" value="NAD(P)-binding Rossmann-fold domains"/>
    <property type="match status" value="1"/>
</dbReference>
<dbReference type="EMBL" id="JACCBU010000001">
    <property type="protein sequence ID" value="NYE74345.1"/>
    <property type="molecule type" value="Genomic_DNA"/>
</dbReference>
<accession>A0A7Y9ICL2</accession>
<sequence length="251" mass="25430">MGTSLQADLTGRVALVTGGSRGIGAAIARALSAAGADVALTYERSRDLGEKVAAGLEERGGRGLALPADSADASAIQAAVDRTVAEFGRLDIVINNAGIFPYGPVEETDLAEIDRTIAVHVRAPFLAVRAAVPHLGRGARIITIGSNLAERAAFGGIALYVMSKAANLGLTRALARELGPRGITVNLIQPGSTETDMNPAVGDSADLQRGLMALGEYGSVDDIAAAVVFLAGGSARQITGATLTIDGGTNA</sequence>
<dbReference type="PANTHER" id="PTHR43639">
    <property type="entry name" value="OXIDOREDUCTASE, SHORT-CHAIN DEHYDROGENASE/REDUCTASE FAMILY (AFU_ORTHOLOGUE AFUA_5G02870)"/>
    <property type="match status" value="1"/>
</dbReference>
<keyword evidence="2" id="KW-0560">Oxidoreductase</keyword>
<comment type="similarity">
    <text evidence="1">Belongs to the short-chain dehydrogenases/reductases (SDR) family.</text>
</comment>
<dbReference type="PRINTS" id="PR00080">
    <property type="entry name" value="SDRFAMILY"/>
</dbReference>
<dbReference type="PANTHER" id="PTHR43639:SF1">
    <property type="entry name" value="SHORT-CHAIN DEHYDROGENASE_REDUCTASE FAMILY PROTEIN"/>
    <property type="match status" value="1"/>
</dbReference>
<dbReference type="Proteomes" id="UP000569914">
    <property type="component" value="Unassembled WGS sequence"/>
</dbReference>
<dbReference type="Gene3D" id="3.40.50.720">
    <property type="entry name" value="NAD(P)-binding Rossmann-like Domain"/>
    <property type="match status" value="1"/>
</dbReference>
<dbReference type="AlphaFoldDB" id="A0A7Y9ICL2"/>
<evidence type="ECO:0000256" key="2">
    <source>
        <dbReference type="ARBA" id="ARBA00023002"/>
    </source>
</evidence>
<proteinExistence type="inferred from homology"/>
<dbReference type="FunFam" id="3.40.50.720:FF:000084">
    <property type="entry name" value="Short-chain dehydrogenase reductase"/>
    <property type="match status" value="1"/>
</dbReference>
<protein>
    <submittedName>
        <fullName evidence="3">NAD(P)-dependent dehydrogenase (Short-subunit alcohol dehydrogenase family)</fullName>
    </submittedName>
</protein>